<dbReference type="AlphaFoldDB" id="A0A1Q3EXY8"/>
<dbReference type="InterPro" id="IPR001208">
    <property type="entry name" value="MCM_dom"/>
</dbReference>
<evidence type="ECO:0000256" key="11">
    <source>
        <dbReference type="ARBA" id="ARBA00042306"/>
    </source>
</evidence>
<dbReference type="InterPro" id="IPR027417">
    <property type="entry name" value="P-loop_NTPase"/>
</dbReference>
<organism evidence="15">
    <name type="scientific">Culex tarsalis</name>
    <name type="common">Encephalitis mosquito</name>
    <dbReference type="NCBI Taxonomy" id="7177"/>
    <lineage>
        <taxon>Eukaryota</taxon>
        <taxon>Metazoa</taxon>
        <taxon>Ecdysozoa</taxon>
        <taxon>Arthropoda</taxon>
        <taxon>Hexapoda</taxon>
        <taxon>Insecta</taxon>
        <taxon>Pterygota</taxon>
        <taxon>Neoptera</taxon>
        <taxon>Endopterygota</taxon>
        <taxon>Diptera</taxon>
        <taxon>Nematocera</taxon>
        <taxon>Culicoidea</taxon>
        <taxon>Culicidae</taxon>
        <taxon>Culicinae</taxon>
        <taxon>Culicini</taxon>
        <taxon>Culex</taxon>
        <taxon>Culex</taxon>
    </lineage>
</organism>
<keyword evidence="6" id="KW-0347">Helicase</keyword>
<dbReference type="PROSITE" id="PS50051">
    <property type="entry name" value="MCM_2"/>
    <property type="match status" value="1"/>
</dbReference>
<evidence type="ECO:0000256" key="3">
    <source>
        <dbReference type="ARBA" id="ARBA00012551"/>
    </source>
</evidence>
<dbReference type="InterPro" id="IPR056875">
    <property type="entry name" value="MCM8/REC_WHD"/>
</dbReference>
<dbReference type="Pfam" id="PF26065">
    <property type="entry name" value="MCM8_N"/>
    <property type="match status" value="1"/>
</dbReference>
<dbReference type="InterPro" id="IPR031327">
    <property type="entry name" value="MCM"/>
</dbReference>
<proteinExistence type="inferred from homology"/>
<feature type="compositionally biased region" description="Low complexity" evidence="13">
    <location>
        <begin position="7"/>
        <end position="35"/>
    </location>
</feature>
<dbReference type="SUPFAM" id="SSF52540">
    <property type="entry name" value="P-loop containing nucleoside triphosphate hydrolases"/>
    <property type="match status" value="1"/>
</dbReference>
<evidence type="ECO:0000256" key="5">
    <source>
        <dbReference type="ARBA" id="ARBA00022741"/>
    </source>
</evidence>
<dbReference type="GO" id="GO:0003697">
    <property type="term" value="F:single-stranded DNA binding"/>
    <property type="evidence" value="ECO:0007669"/>
    <property type="project" value="TreeGrafter"/>
</dbReference>
<comment type="similarity">
    <text evidence="2 12">Belongs to the MCM family.</text>
</comment>
<dbReference type="Gene3D" id="3.40.50.300">
    <property type="entry name" value="P-loop containing nucleotide triphosphate hydrolases"/>
    <property type="match status" value="1"/>
</dbReference>
<evidence type="ECO:0000256" key="4">
    <source>
        <dbReference type="ARBA" id="ARBA00022705"/>
    </source>
</evidence>
<dbReference type="EC" id="3.6.4.12" evidence="3"/>
<evidence type="ECO:0000256" key="10">
    <source>
        <dbReference type="ARBA" id="ARBA00041084"/>
    </source>
</evidence>
<dbReference type="InterPro" id="IPR058767">
    <property type="entry name" value="MCM8_N"/>
</dbReference>
<dbReference type="GO" id="GO:0017116">
    <property type="term" value="F:single-stranded DNA helicase activity"/>
    <property type="evidence" value="ECO:0007669"/>
    <property type="project" value="TreeGrafter"/>
</dbReference>
<feature type="compositionally biased region" description="Low complexity" evidence="13">
    <location>
        <begin position="627"/>
        <end position="638"/>
    </location>
</feature>
<feature type="region of interest" description="Disordered" evidence="13">
    <location>
        <begin position="1"/>
        <end position="46"/>
    </location>
</feature>
<dbReference type="InterPro" id="IPR041562">
    <property type="entry name" value="MCM_lid"/>
</dbReference>
<evidence type="ECO:0000256" key="12">
    <source>
        <dbReference type="RuleBase" id="RU004070"/>
    </source>
</evidence>
<dbReference type="EMBL" id="GFDL01014873">
    <property type="protein sequence ID" value="JAV20172.1"/>
    <property type="molecule type" value="Transcribed_RNA"/>
</dbReference>
<evidence type="ECO:0000256" key="8">
    <source>
        <dbReference type="ARBA" id="ARBA00023125"/>
    </source>
</evidence>
<dbReference type="InterPro" id="IPR018525">
    <property type="entry name" value="MCM_CS"/>
</dbReference>
<keyword evidence="5 12" id="KW-0547">Nucleotide-binding</keyword>
<evidence type="ECO:0000313" key="15">
    <source>
        <dbReference type="EMBL" id="JAV20172.1"/>
    </source>
</evidence>
<dbReference type="Pfam" id="PF00493">
    <property type="entry name" value="MCM"/>
    <property type="match status" value="1"/>
</dbReference>
<keyword evidence="7 12" id="KW-0067">ATP-binding</keyword>
<evidence type="ECO:0000259" key="14">
    <source>
        <dbReference type="PROSITE" id="PS50051"/>
    </source>
</evidence>
<feature type="domain" description="MCM C-terminal AAA(+) ATPase" evidence="14">
    <location>
        <begin position="407"/>
        <end position="607"/>
    </location>
</feature>
<dbReference type="PRINTS" id="PR01657">
    <property type="entry name" value="MCMFAMILY"/>
</dbReference>
<reference evidence="15" key="1">
    <citation type="submission" date="2017-01" db="EMBL/GenBank/DDBJ databases">
        <title>A deep insight into the sialotranscriptome of adult male and female Cluex tarsalis mosquitoes.</title>
        <authorList>
            <person name="Ribeiro J.M."/>
            <person name="Moreira F."/>
            <person name="Bernard K.A."/>
            <person name="Calvo E."/>
        </authorList>
    </citation>
    <scope>NUCLEOTIDE SEQUENCE</scope>
    <source>
        <strain evidence="15">Kern County</strain>
        <tissue evidence="15">Salivary glands</tissue>
    </source>
</reference>
<dbReference type="GO" id="GO:0006260">
    <property type="term" value="P:DNA replication"/>
    <property type="evidence" value="ECO:0007669"/>
    <property type="project" value="InterPro"/>
</dbReference>
<dbReference type="GO" id="GO:0005524">
    <property type="term" value="F:ATP binding"/>
    <property type="evidence" value="ECO:0007669"/>
    <property type="project" value="UniProtKB-KW"/>
</dbReference>
<dbReference type="InterPro" id="IPR003593">
    <property type="entry name" value="AAA+_ATPase"/>
</dbReference>
<keyword evidence="9" id="KW-0539">Nucleus</keyword>
<feature type="region of interest" description="Disordered" evidence="13">
    <location>
        <begin position="627"/>
        <end position="649"/>
    </location>
</feature>
<accession>A0A1Q3EXY8</accession>
<keyword evidence="6" id="KW-0378">Hydrolase</keyword>
<evidence type="ECO:0000256" key="6">
    <source>
        <dbReference type="ARBA" id="ARBA00022806"/>
    </source>
</evidence>
<dbReference type="InterPro" id="IPR012340">
    <property type="entry name" value="NA-bd_OB-fold"/>
</dbReference>
<dbReference type="Pfam" id="PF25051">
    <property type="entry name" value="WHD_MCM8"/>
    <property type="match status" value="1"/>
</dbReference>
<dbReference type="Pfam" id="PF17207">
    <property type="entry name" value="MCM_OB"/>
    <property type="match status" value="1"/>
</dbReference>
<dbReference type="SMART" id="SM00350">
    <property type="entry name" value="MCM"/>
    <property type="match status" value="1"/>
</dbReference>
<evidence type="ECO:0000256" key="13">
    <source>
        <dbReference type="SAM" id="MobiDB-lite"/>
    </source>
</evidence>
<comment type="subcellular location">
    <subcellularLocation>
        <location evidence="1">Nucleus</location>
    </subcellularLocation>
</comment>
<evidence type="ECO:0000256" key="7">
    <source>
        <dbReference type="ARBA" id="ARBA00022840"/>
    </source>
</evidence>
<dbReference type="InterPro" id="IPR033762">
    <property type="entry name" value="MCM_OB"/>
</dbReference>
<dbReference type="CDD" id="cd22247">
    <property type="entry name" value="MCM8_WHD"/>
    <property type="match status" value="1"/>
</dbReference>
<dbReference type="GO" id="GO:0006310">
    <property type="term" value="P:DNA recombination"/>
    <property type="evidence" value="ECO:0007669"/>
    <property type="project" value="UniProtKB-ARBA"/>
</dbReference>
<evidence type="ECO:0000256" key="2">
    <source>
        <dbReference type="ARBA" id="ARBA00008010"/>
    </source>
</evidence>
<dbReference type="GO" id="GO:0005634">
    <property type="term" value="C:nucleus"/>
    <property type="evidence" value="ECO:0007669"/>
    <property type="project" value="UniProtKB-SubCell"/>
</dbReference>
<dbReference type="SMART" id="SM00382">
    <property type="entry name" value="AAA"/>
    <property type="match status" value="1"/>
</dbReference>
<dbReference type="PROSITE" id="PS00847">
    <property type="entry name" value="MCM_1"/>
    <property type="match status" value="1"/>
</dbReference>
<keyword evidence="4" id="KW-0235">DNA replication</keyword>
<dbReference type="PANTHER" id="PTHR11630:SF47">
    <property type="entry name" value="DNA HELICASE MCM8"/>
    <property type="match status" value="1"/>
</dbReference>
<dbReference type="SUPFAM" id="SSF50249">
    <property type="entry name" value="Nucleic acid-binding proteins"/>
    <property type="match status" value="1"/>
</dbReference>
<protein>
    <recommendedName>
        <fullName evidence="10">DNA helicase MCM8</fullName>
        <ecNumber evidence="3">3.6.4.12</ecNumber>
    </recommendedName>
    <alternativeName>
        <fullName evidence="11">Minichromosome maintenance 8</fullName>
    </alternativeName>
</protein>
<dbReference type="GO" id="GO:0042555">
    <property type="term" value="C:MCM complex"/>
    <property type="evidence" value="ECO:0007669"/>
    <property type="project" value="TreeGrafter"/>
</dbReference>
<keyword evidence="8 12" id="KW-0238">DNA-binding</keyword>
<evidence type="ECO:0000256" key="9">
    <source>
        <dbReference type="ARBA" id="ARBA00023242"/>
    </source>
</evidence>
<sequence>MNPPGPSSSRARGASARGSSRGKSNWRGRGFWRPYRGGGYGGRGSREKPVGYAIPGAAAAMASGDGESQDLTVGPMAGGLQPIDSILVEKEPSEYPGWKLYLPEEEYRAGSSLVGKIQAAEGFLGRGQYDWEDIRYHCSFHFELGEAEKDRELERDWPSFREDLTNSPEKTLAIVGLAMHQTVTKRAVKEEGSGGMREDNPLRPIRARVLGYGPEVHLRYLNINNWHKLIAVRGTITRAESSITISSWLAFRCSLCHGLQVIRQPNGAYTVPTSCRKGCKARSHFVAERWSPYTRNEPFQKVRLQESNMGARSEQGQVPRSIEVEFGHELVDAVCPGDDVTVTGIVMCRSQEENAERANKSATMYKTYLKAVAVRSNKNAKPGWHRGEEFTELDMEAVKAIRAEPSVFRLLVQSLCPMIHGHEMIKAGLLLGLFGGSVITGGRRSEIHVLVVGDPGIGKSQILQACARVSPRGIFVCGNSTTNAGLTVNVRSEKSTGATLEAGALVLADQGVCCIDEFDKMSANNQVLLEAMEQQVISVTKAGVMCTMPARTSILAAANPAGGSYDKSKTVSENIRMKPALLSRFDLVFTQLDANDIHLDMMFTRHVDHRRELGQQGGAALQALLTSGHHSSQQSQSSQPPPLHQSLKLRPGEKMDCLPEQLMQKYIAFARKNINPRLSRDAAQELRSFYGEIRRAQQGMASFPVTTRQIEALIRLTQARARMDLATEATVGHALDVIAILRFSMVDVFSNDVGDLQPLRMMNGSGTSQSSQVKRLARVLQAKVQATGKSLFTVAELQQMAGGGGPDFNALLDTMNLQGFLLNVGKGQYKFSA</sequence>
<dbReference type="Gene3D" id="2.40.50.140">
    <property type="entry name" value="Nucleic acid-binding proteins"/>
    <property type="match status" value="1"/>
</dbReference>
<evidence type="ECO:0000256" key="1">
    <source>
        <dbReference type="ARBA" id="ARBA00004123"/>
    </source>
</evidence>
<dbReference type="PANTHER" id="PTHR11630">
    <property type="entry name" value="DNA REPLICATION LICENSING FACTOR MCM FAMILY MEMBER"/>
    <property type="match status" value="1"/>
</dbReference>
<dbReference type="Pfam" id="PF17855">
    <property type="entry name" value="MCM_lid"/>
    <property type="match status" value="1"/>
</dbReference>
<dbReference type="Gene3D" id="2.20.28.10">
    <property type="match status" value="1"/>
</dbReference>
<name>A0A1Q3EXY8_CULTA</name>